<organism evidence="1">
    <name type="scientific">Hexamita inflata</name>
    <dbReference type="NCBI Taxonomy" id="28002"/>
    <lineage>
        <taxon>Eukaryota</taxon>
        <taxon>Metamonada</taxon>
        <taxon>Diplomonadida</taxon>
        <taxon>Hexamitidae</taxon>
        <taxon>Hexamitinae</taxon>
        <taxon>Hexamita</taxon>
    </lineage>
</organism>
<proteinExistence type="predicted"/>
<sequence>MSGTHLRIPMLRKLEHEQLEEFIRRDSTNVLSQSLMQSQSVRSTSKVTQRVNQLVKSELIPKVSKYLGADPILQISYHVTPRIIKPEKYSFRRTASELRDAPRSSQLKCVKILDEGTFTPEHDNYLSSTLPSLDQIASYTDTNQVICSKPSHVKRLNIARDIQSRLDPCAFGVGGLSFYEIYFRFMKPSKIQAVQFSPNEAPYKEVRQLVSNLGRDFLHFKVTEVTKQMENAPWDFFPSRLDQLWPEPFEQLLDVCKMNDAFVCEKSFSNSTLIKDKYRIEVEQWFKQIMQDMETHFRTQLDQLVLKCVTNGLICLQGNAAQTILKNYHRIIGVQIPTIINDPEEKRFKNCNMHLRRYEQTVEEDIVRYIEVLQRIMDLDYIFKNTINQEEKLVVKSQIKGTLTIQLACILNQLLEKCYLEPLLKITTQVQEEKEQDKEQDKKERIAAFLANFDSESFKTSETAVNIMLELKQVRLQMKNNSHQTMGEQVERSVLKFETQNGQSKLKSQLFADIINNYTTNRKFDDDHWSKLEGMGLYTKLCDEMDQKAKAKVIKTKKSYKQEQKSKFLIEPERQVMGAKVQLHYKAILPISLLCAQIAAVKAAEEKYVYLLNTDVGKIILQKFYNQIKLVIDQEQLMQSVYKMIGNIEEWEWKY</sequence>
<gene>
    <name evidence="2" type="ORF">HINF_LOCUS41480</name>
    <name evidence="1" type="ORF">HINF_LOCUS46019</name>
</gene>
<keyword evidence="3" id="KW-1185">Reference proteome</keyword>
<dbReference type="EMBL" id="CAXDID020000166">
    <property type="protein sequence ID" value="CAL6045923.1"/>
    <property type="molecule type" value="Genomic_DNA"/>
</dbReference>
<name>A0AA86UJN6_9EUKA</name>
<comment type="caution">
    <text evidence="1">The sequence shown here is derived from an EMBL/GenBank/DDBJ whole genome shotgun (WGS) entry which is preliminary data.</text>
</comment>
<accession>A0AA86UJN6</accession>
<dbReference type="EMBL" id="CATOUU010000905">
    <property type="protein sequence ID" value="CAI9958374.1"/>
    <property type="molecule type" value="Genomic_DNA"/>
</dbReference>
<dbReference type="AlphaFoldDB" id="A0AA86UJN6"/>
<evidence type="ECO:0000313" key="1">
    <source>
        <dbReference type="EMBL" id="CAI9958374.1"/>
    </source>
</evidence>
<dbReference type="Proteomes" id="UP001642409">
    <property type="component" value="Unassembled WGS sequence"/>
</dbReference>
<protein>
    <submittedName>
        <fullName evidence="1">Uncharacterized protein</fullName>
    </submittedName>
</protein>
<evidence type="ECO:0000313" key="2">
    <source>
        <dbReference type="EMBL" id="CAL6045923.1"/>
    </source>
</evidence>
<reference evidence="1" key="1">
    <citation type="submission" date="2023-06" db="EMBL/GenBank/DDBJ databases">
        <authorList>
            <person name="Kurt Z."/>
        </authorList>
    </citation>
    <scope>NUCLEOTIDE SEQUENCE</scope>
</reference>
<reference evidence="2 3" key="2">
    <citation type="submission" date="2024-07" db="EMBL/GenBank/DDBJ databases">
        <authorList>
            <person name="Akdeniz Z."/>
        </authorList>
    </citation>
    <scope>NUCLEOTIDE SEQUENCE [LARGE SCALE GENOMIC DNA]</scope>
</reference>
<evidence type="ECO:0000313" key="3">
    <source>
        <dbReference type="Proteomes" id="UP001642409"/>
    </source>
</evidence>